<evidence type="ECO:0000313" key="2">
    <source>
        <dbReference type="Proteomes" id="UP001626550"/>
    </source>
</evidence>
<reference evidence="1 2" key="1">
    <citation type="submission" date="2024-11" db="EMBL/GenBank/DDBJ databases">
        <title>Adaptive evolution of stress response genes in parasites aligns with host niche diversity.</title>
        <authorList>
            <person name="Hahn C."/>
            <person name="Resl P."/>
        </authorList>
    </citation>
    <scope>NUCLEOTIDE SEQUENCE [LARGE SCALE GENOMIC DNA]</scope>
    <source>
        <strain evidence="1">EGGRZ-B1_66</strain>
        <tissue evidence="1">Body</tissue>
    </source>
</reference>
<evidence type="ECO:0000313" key="1">
    <source>
        <dbReference type="EMBL" id="KAL3315032.1"/>
    </source>
</evidence>
<sequence>MDSLRELEFDFTGSYKNFAHLYACRDSFEAMQDLLNLWVKPLKLRKSHPIDRSRNDPFGSLQVSFVYLTCEFTGWPSLDPSDEEKEFDPSAEFSFRKVFKSVSDFREWIKDFQKKHNFKYSTQTLSQRYSYIKADYICTKQGCPSRIQGKSGRDSRTLVSYTPHNHSPDDLSRSQVRDNFKLALDEGMTPNQVFMKFLYENRLGSLDQLTGDLIPRAESVRHTHKNNKKRYGVKDSILAEKLVQRSYRTSDRILSLPFKEKFAKAARDRSPQLTEAEKQKKSTIAMIVAAANAKKKHQHDYSSVS</sequence>
<gene>
    <name evidence="1" type="ORF">Ciccas_006332</name>
</gene>
<keyword evidence="2" id="KW-1185">Reference proteome</keyword>
<name>A0ABD2Q617_9PLAT</name>
<feature type="non-terminal residue" evidence="1">
    <location>
        <position position="305"/>
    </location>
</feature>
<dbReference type="EMBL" id="JBJKFK010000842">
    <property type="protein sequence ID" value="KAL3315032.1"/>
    <property type="molecule type" value="Genomic_DNA"/>
</dbReference>
<dbReference type="Proteomes" id="UP001626550">
    <property type="component" value="Unassembled WGS sequence"/>
</dbReference>
<protein>
    <submittedName>
        <fullName evidence="1">Uncharacterized protein</fullName>
    </submittedName>
</protein>
<organism evidence="1 2">
    <name type="scientific">Cichlidogyrus casuarinus</name>
    <dbReference type="NCBI Taxonomy" id="1844966"/>
    <lineage>
        <taxon>Eukaryota</taxon>
        <taxon>Metazoa</taxon>
        <taxon>Spiralia</taxon>
        <taxon>Lophotrochozoa</taxon>
        <taxon>Platyhelminthes</taxon>
        <taxon>Monogenea</taxon>
        <taxon>Monopisthocotylea</taxon>
        <taxon>Dactylogyridea</taxon>
        <taxon>Ancyrocephalidae</taxon>
        <taxon>Cichlidogyrus</taxon>
    </lineage>
</organism>
<comment type="caution">
    <text evidence="1">The sequence shown here is derived from an EMBL/GenBank/DDBJ whole genome shotgun (WGS) entry which is preliminary data.</text>
</comment>
<accession>A0ABD2Q617</accession>
<dbReference type="AlphaFoldDB" id="A0ABD2Q617"/>
<proteinExistence type="predicted"/>